<name>C7RU38_ACCRE</name>
<accession>C7RU38</accession>
<gene>
    <name evidence="3" type="ordered locus">CAP2UW1_2923</name>
</gene>
<dbReference type="Pfam" id="PF07589">
    <property type="entry name" value="PEP-CTERM"/>
    <property type="match status" value="1"/>
</dbReference>
<dbReference type="AlphaFoldDB" id="C7RU38"/>
<feature type="chain" id="PRO_5002984193" description="Ice-binding protein C-terminal domain-containing protein" evidence="1">
    <location>
        <begin position="23"/>
        <end position="264"/>
    </location>
</feature>
<organism evidence="3">
    <name type="scientific">Accumulibacter regalis</name>
    <dbReference type="NCBI Taxonomy" id="522306"/>
    <lineage>
        <taxon>Bacteria</taxon>
        <taxon>Pseudomonadati</taxon>
        <taxon>Pseudomonadota</taxon>
        <taxon>Betaproteobacteria</taxon>
        <taxon>Candidatus Accumulibacter</taxon>
    </lineage>
</organism>
<reference evidence="3" key="2">
    <citation type="submission" date="2009-09" db="EMBL/GenBank/DDBJ databases">
        <title>Complete sequence of chromosome of Candidatus Accumulibacter phosphatis clade IIA str. UW-1.</title>
        <authorList>
            <consortium name="US DOE Joint Genome Institute"/>
            <person name="Martin H.G."/>
            <person name="Ivanova N."/>
            <person name="Kunin V."/>
            <person name="Warnecke F."/>
            <person name="Barry K."/>
            <person name="He S."/>
            <person name="Salamov A."/>
            <person name="Szeto E."/>
            <person name="Dalin E."/>
            <person name="Pangilinan J.L."/>
            <person name="Lapidus A."/>
            <person name="Lowry S."/>
            <person name="Kyrpides N.C."/>
            <person name="McMahon K.D."/>
            <person name="Hugenholtz P."/>
        </authorList>
    </citation>
    <scope>NUCLEOTIDE SEQUENCE [LARGE SCALE GENOMIC DNA]</scope>
    <source>
        <strain evidence="3">UW-1</strain>
    </source>
</reference>
<protein>
    <recommendedName>
        <fullName evidence="2">Ice-binding protein C-terminal domain-containing protein</fullName>
    </recommendedName>
</protein>
<dbReference type="eggNOG" id="ENOG5033GI3">
    <property type="taxonomic scope" value="Bacteria"/>
</dbReference>
<sequence length="264" mass="26766" precursor="true">MKKTLGAIAVAVALGASASASAVTIDLFSTDQAYLTDTVIDGVGLFSQVAEAGLPVGNILGGYRDLGVETKVSTNPAVRNASIGVDTGAVSFNTDSGASGTGMILWDGSHAATGFTDVNTTGLGGVDLGSPFASSFQLDIVFADAGFDFILTAWTDDTHWSSVKLNSLAHPVPGVSLIPFLAFLDCDNMIPGAVTTCAGSPGSWNPVDFSSVGALQALIDPLGTFVSLDLTLDSVTTVPEPGSLVLAGLGLLALGGIRRRRSSL</sequence>
<feature type="signal peptide" evidence="1">
    <location>
        <begin position="1"/>
        <end position="22"/>
    </location>
</feature>
<dbReference type="KEGG" id="app:CAP2UW1_2923"/>
<dbReference type="NCBIfam" id="TIGR02595">
    <property type="entry name" value="PEP_CTERM"/>
    <property type="match status" value="1"/>
</dbReference>
<proteinExistence type="predicted"/>
<evidence type="ECO:0000259" key="2">
    <source>
        <dbReference type="Pfam" id="PF07589"/>
    </source>
</evidence>
<evidence type="ECO:0000313" key="3">
    <source>
        <dbReference type="EMBL" id="ACV36202.1"/>
    </source>
</evidence>
<reference evidence="3" key="1">
    <citation type="submission" date="2009-08" db="EMBL/GenBank/DDBJ databases">
        <authorList>
            <consortium name="US DOE Joint Genome Institute"/>
            <person name="Lucas S."/>
            <person name="Copeland A."/>
            <person name="Lapidus A."/>
            <person name="Glavina del Rio T."/>
            <person name="Dalin E."/>
            <person name="Tice H."/>
            <person name="Bruce D."/>
            <person name="Barry K."/>
            <person name="Pitluck S."/>
            <person name="Lowry S."/>
            <person name="Larimer F."/>
            <person name="Land M."/>
            <person name="Hauser L."/>
            <person name="Kyrpides N."/>
            <person name="Ivanova N."/>
            <person name="McMahon K.D."/>
            <person name="Hugenholtz P."/>
        </authorList>
    </citation>
    <scope>NUCLEOTIDE SEQUENCE</scope>
    <source>
        <strain evidence="3">UW-1</strain>
    </source>
</reference>
<dbReference type="OrthoDB" id="462726at2"/>
<feature type="domain" description="Ice-binding protein C-terminal" evidence="2">
    <location>
        <begin position="237"/>
        <end position="260"/>
    </location>
</feature>
<dbReference type="EMBL" id="CP001715">
    <property type="protein sequence ID" value="ACV36202.1"/>
    <property type="molecule type" value="Genomic_DNA"/>
</dbReference>
<keyword evidence="1" id="KW-0732">Signal</keyword>
<evidence type="ECO:0000256" key="1">
    <source>
        <dbReference type="SAM" id="SignalP"/>
    </source>
</evidence>
<dbReference type="InterPro" id="IPR013424">
    <property type="entry name" value="Ice-binding_C"/>
</dbReference>
<dbReference type="HOGENOM" id="CLU_1077448_0_0_4"/>